<dbReference type="GO" id="GO:0006897">
    <property type="term" value="P:endocytosis"/>
    <property type="evidence" value="ECO:0000318"/>
    <property type="project" value="GO_Central"/>
</dbReference>
<dbReference type="HOGENOM" id="CLU_000192_7_6_1"/>
<feature type="domain" description="SH3" evidence="12">
    <location>
        <begin position="969"/>
        <end position="1026"/>
    </location>
</feature>
<evidence type="ECO:0007829" key="18">
    <source>
        <dbReference type="PeptideAtlas" id="B7QF00"/>
    </source>
</evidence>
<feature type="compositionally biased region" description="Pro residues" evidence="11">
    <location>
        <begin position="961"/>
        <end position="970"/>
    </location>
</feature>
<dbReference type="GO" id="GO:0009888">
    <property type="term" value="P:tissue development"/>
    <property type="evidence" value="ECO:0007669"/>
    <property type="project" value="UniProtKB-ARBA"/>
</dbReference>
<keyword evidence="7 10" id="KW-0505">Motor protein</keyword>
<feature type="region of interest" description="Actin-binding" evidence="10">
    <location>
        <begin position="451"/>
        <end position="473"/>
    </location>
</feature>
<evidence type="ECO:0000313" key="15">
    <source>
        <dbReference type="EMBL" id="EEC17423.1"/>
    </source>
</evidence>
<accession>B7QF00</accession>
<evidence type="ECO:0000256" key="2">
    <source>
        <dbReference type="ARBA" id="ARBA00022443"/>
    </source>
</evidence>
<keyword evidence="17" id="KW-1185">Reference proteome</keyword>
<dbReference type="Gene3D" id="1.20.5.4820">
    <property type="match status" value="1"/>
</dbReference>
<dbReference type="GO" id="GO:0016459">
    <property type="term" value="C:myosin complex"/>
    <property type="evidence" value="ECO:0007669"/>
    <property type="project" value="UniProtKB-KW"/>
</dbReference>
<sequence>MGWNAPTLFFFGLSDQAGESGAGKTVAAKYIMSYIAQVSGGGPRVQHVKDVILESNTILEAFGNAKTVRNNNSSRFGKYVEIQFSRGGTPEGGRISNFLLEKSRVVSQSSLERNFHIFYQVCYGASPEMKKNLGVANPDYYTYLNQSGVYKLEGTNDAHDFQETLKAMTVMGMTEDEQTQFLHVVMGVLHMGMITFVEKGNYAVVEDDQYLEFPAYLLGLDAARLKEKLTSRVLDSKWGAKSERIEVQQNVEQAIYIRDAWAKALYTRIFDRLVEIFQQNGFEQFCINYVNEKLQQIFIELTLKAEQEEYVQEGIRWTPIDYFNNKVVCDLIESKAPPGIFSVLDDVCATMHATGEGVDAQLCQKLSHQVGSHPHFQVTGSSGFVVHHYAGKVGYDAQGMCEKNRDVLFADVVLVMQSSTNPFIVSLFPEDVSGTVKGRPTTAGSKIKSQANKLVEALMKCTPHYIRCIKPNETKKAHDWEEERVRHQVEYLGLKENVRVRRAGFAYRRVFDKFLHRYAVLTKETFPRWRGNAKDGIVHILKSVGMESDHYQLGKTKVFIKAPESLFLLEEVRERRYDQHARVIQKAFRKYFARRQYLRQKQLAADILNGRKERRRHSLNRNFVGDYIGLDHHPELRVLVGKRERIEFAETVFKYDRRFKPVKRDLILTPKSVFLVGREKVKKGADKGKIREVVKRRIDLENISQVTVSTRQDDFLVIQVKNDYDSFLESVFKTEFLFALDKKMKEKCHRPLNLHFADRLEFRVKKEGLFGGGSTKVVNVTSGHGDKAVLKVTGGALTVSIGPGLPKNSNTGKQRKDNQPILKPQVVLDYNRGMGGVDREDQHMASFPIMRRYAKGYKKIFYVMDIAVYNSYILCGNTTGKKSSYTDWKVDLAEQIVEETVLPGYKRRGKPSSNQPQKRASSGNSSVADSADYMRPPEAGVSGEKRRNSRKARPVPGGGKPKPPGRPKPAVPTCRAIYGYEPQDTDELAVTEGDVIEILKEDASGWWLGRLKGKEGLFPANYVERI</sequence>
<dbReference type="PANTHER" id="PTHR13140">
    <property type="entry name" value="MYOSIN"/>
    <property type="match status" value="1"/>
</dbReference>
<evidence type="ECO:0000313" key="16">
    <source>
        <dbReference type="EnsemblMetazoa" id="ISCW012705-PA"/>
    </source>
</evidence>
<evidence type="ECO:0000256" key="10">
    <source>
        <dbReference type="PROSITE-ProRule" id="PRU00782"/>
    </source>
</evidence>
<feature type="domain" description="TH1" evidence="14">
    <location>
        <begin position="612"/>
        <end position="803"/>
    </location>
</feature>
<keyword evidence="18" id="KW-1267">Proteomics identification</keyword>
<dbReference type="GO" id="GO:0048513">
    <property type="term" value="P:animal organ development"/>
    <property type="evidence" value="ECO:0007669"/>
    <property type="project" value="UniProtKB-ARBA"/>
</dbReference>
<dbReference type="GO" id="GO:0005524">
    <property type="term" value="F:ATP binding"/>
    <property type="evidence" value="ECO:0007669"/>
    <property type="project" value="UniProtKB-UniRule"/>
</dbReference>
<dbReference type="InterPro" id="IPR027417">
    <property type="entry name" value="P-loop_NTPase"/>
</dbReference>
<dbReference type="VEuPathDB" id="VectorBase:ISCP_015553"/>
<keyword evidence="6 10" id="KW-0518">Myosin</keyword>
<dbReference type="Pfam" id="PF13843">
    <property type="entry name" value="DDE_Tnp_1_7"/>
    <property type="match status" value="1"/>
</dbReference>
<dbReference type="GO" id="GO:0048731">
    <property type="term" value="P:system development"/>
    <property type="evidence" value="ECO:0007669"/>
    <property type="project" value="UniProtKB-ARBA"/>
</dbReference>
<keyword evidence="3 10" id="KW-0547">Nucleotide-binding</keyword>
<evidence type="ECO:0000256" key="1">
    <source>
        <dbReference type="ARBA" id="ARBA00008314"/>
    </source>
</evidence>
<feature type="domain" description="Myosin motor" evidence="13">
    <location>
        <begin position="1"/>
        <end position="574"/>
    </location>
</feature>
<dbReference type="FunFam" id="1.20.58.530:FF:000007">
    <property type="entry name" value="Myosin IE"/>
    <property type="match status" value="1"/>
</dbReference>
<dbReference type="EMBL" id="ABJB010993499">
    <property type="status" value="NOT_ANNOTATED_CDS"/>
    <property type="molecule type" value="Genomic_DNA"/>
</dbReference>
<evidence type="ECO:0000256" key="8">
    <source>
        <dbReference type="ARBA" id="ARBA00023203"/>
    </source>
</evidence>
<dbReference type="InParanoid" id="B7QF00"/>
<name>B7QF00_IXOSC</name>
<dbReference type="GO" id="GO:0005902">
    <property type="term" value="C:microvillus"/>
    <property type="evidence" value="ECO:0000318"/>
    <property type="project" value="GO_Central"/>
</dbReference>
<dbReference type="InterPro" id="IPR035507">
    <property type="entry name" value="Ie/If_SH3"/>
</dbReference>
<dbReference type="Pfam" id="PF14604">
    <property type="entry name" value="SH3_9"/>
    <property type="match status" value="1"/>
</dbReference>
<protein>
    <submittedName>
        <fullName evidence="15 16">Myosin, putative</fullName>
    </submittedName>
</protein>
<dbReference type="InterPro" id="IPR036028">
    <property type="entry name" value="SH3-like_dom_sf"/>
</dbReference>
<dbReference type="EMBL" id="ABJB010073453">
    <property type="status" value="NOT_ANNOTATED_CDS"/>
    <property type="molecule type" value="Genomic_DNA"/>
</dbReference>
<evidence type="ECO:0000256" key="9">
    <source>
        <dbReference type="PROSITE-ProRule" id="PRU00192"/>
    </source>
</evidence>
<dbReference type="Pfam" id="PF00063">
    <property type="entry name" value="Myosin_head"/>
    <property type="match status" value="1"/>
</dbReference>
<dbReference type="InterPro" id="IPR029526">
    <property type="entry name" value="PGBD"/>
</dbReference>
<dbReference type="GO" id="GO:0005886">
    <property type="term" value="C:plasma membrane"/>
    <property type="evidence" value="ECO:0000318"/>
    <property type="project" value="GO_Central"/>
</dbReference>
<organism>
    <name type="scientific">Ixodes scapularis</name>
    <name type="common">Black-legged tick</name>
    <name type="synonym">Deer tick</name>
    <dbReference type="NCBI Taxonomy" id="6945"/>
    <lineage>
        <taxon>Eukaryota</taxon>
        <taxon>Metazoa</taxon>
        <taxon>Ecdysozoa</taxon>
        <taxon>Arthropoda</taxon>
        <taxon>Chelicerata</taxon>
        <taxon>Arachnida</taxon>
        <taxon>Acari</taxon>
        <taxon>Parasitiformes</taxon>
        <taxon>Ixodida</taxon>
        <taxon>Ixodoidea</taxon>
        <taxon>Ixodidae</taxon>
        <taxon>Ixodinae</taxon>
        <taxon>Ixodes</taxon>
    </lineage>
</organism>
<dbReference type="SMART" id="SM00242">
    <property type="entry name" value="MYSc"/>
    <property type="match status" value="1"/>
</dbReference>
<keyword evidence="5" id="KW-0112">Calmodulin-binding</keyword>
<dbReference type="Gene3D" id="1.10.10.820">
    <property type="match status" value="1"/>
</dbReference>
<dbReference type="EMBL" id="ABJB010865302">
    <property type="status" value="NOT_ANNOTATED_CDS"/>
    <property type="molecule type" value="Genomic_DNA"/>
</dbReference>
<dbReference type="GO" id="GO:0015629">
    <property type="term" value="C:actin cytoskeleton"/>
    <property type="evidence" value="ECO:0000318"/>
    <property type="project" value="GO_Central"/>
</dbReference>
<dbReference type="SMART" id="SM00326">
    <property type="entry name" value="SH3"/>
    <property type="match status" value="1"/>
</dbReference>
<keyword evidence="4 10" id="KW-0067">ATP-binding</keyword>
<keyword evidence="2 9" id="KW-0728">SH3 domain</keyword>
<dbReference type="EMBL" id="ABJB010924403">
    <property type="status" value="NOT_ANNOTATED_CDS"/>
    <property type="molecule type" value="Genomic_DNA"/>
</dbReference>
<dbReference type="PRINTS" id="PR00193">
    <property type="entry name" value="MYOSINHEAVY"/>
</dbReference>
<dbReference type="EMBL" id="DS923250">
    <property type="protein sequence ID" value="EEC17423.1"/>
    <property type="molecule type" value="Genomic_DNA"/>
</dbReference>
<dbReference type="GO" id="GO:0051015">
    <property type="term" value="F:actin filament binding"/>
    <property type="evidence" value="ECO:0000318"/>
    <property type="project" value="GO_Central"/>
</dbReference>
<dbReference type="Proteomes" id="UP000001555">
    <property type="component" value="Unassembled WGS sequence"/>
</dbReference>
<dbReference type="FunFam" id="1.10.10.820:FF:000001">
    <property type="entry name" value="Myosin heavy chain"/>
    <property type="match status" value="1"/>
</dbReference>
<dbReference type="PRINTS" id="PR00452">
    <property type="entry name" value="SH3DOMAIN"/>
</dbReference>
<evidence type="ECO:0000259" key="13">
    <source>
        <dbReference type="PROSITE" id="PS51456"/>
    </source>
</evidence>
<dbReference type="EnsemblMetazoa" id="ISCW012705-RA">
    <property type="protein sequence ID" value="ISCW012705-PA"/>
    <property type="gene ID" value="ISCW012705"/>
</dbReference>
<dbReference type="InterPro" id="IPR036961">
    <property type="entry name" value="Kinesin_motor_dom_sf"/>
</dbReference>
<dbReference type="STRING" id="6945.B7QF00"/>
<dbReference type="PANTHER" id="PTHR13140:SF729">
    <property type="entry name" value="UNCONVENTIONAL MYOSIN-IE"/>
    <property type="match status" value="1"/>
</dbReference>
<dbReference type="PROSITE" id="PS50096">
    <property type="entry name" value="IQ"/>
    <property type="match status" value="1"/>
</dbReference>
<dbReference type="Gene3D" id="2.30.30.40">
    <property type="entry name" value="SH3 Domains"/>
    <property type="match status" value="1"/>
</dbReference>
<keyword evidence="8 10" id="KW-0009">Actin-binding</keyword>
<dbReference type="Gene3D" id="1.20.58.530">
    <property type="match status" value="1"/>
</dbReference>
<dbReference type="GO" id="GO:0005737">
    <property type="term" value="C:cytoplasm"/>
    <property type="evidence" value="ECO:0000318"/>
    <property type="project" value="GO_Central"/>
</dbReference>
<evidence type="ECO:0000256" key="5">
    <source>
        <dbReference type="ARBA" id="ARBA00022860"/>
    </source>
</evidence>
<evidence type="ECO:0000313" key="17">
    <source>
        <dbReference type="Proteomes" id="UP000001555"/>
    </source>
</evidence>
<dbReference type="PROSITE" id="PS51456">
    <property type="entry name" value="MYOSIN_MOTOR"/>
    <property type="match status" value="1"/>
</dbReference>
<dbReference type="PROSITE" id="PS50002">
    <property type="entry name" value="SH3"/>
    <property type="match status" value="1"/>
</dbReference>
<evidence type="ECO:0000259" key="14">
    <source>
        <dbReference type="PROSITE" id="PS51757"/>
    </source>
</evidence>
<reference evidence="16" key="2">
    <citation type="submission" date="2020-05" db="UniProtKB">
        <authorList>
            <consortium name="EnsemblMetazoa"/>
        </authorList>
    </citation>
    <scope>IDENTIFICATION</scope>
    <source>
        <strain evidence="16">wikel</strain>
    </source>
</reference>
<dbReference type="InterPro" id="IPR001609">
    <property type="entry name" value="Myosin_head_motor_dom-like"/>
</dbReference>
<dbReference type="PaxDb" id="6945-B7QF00"/>
<dbReference type="Gene3D" id="1.20.120.720">
    <property type="entry name" value="Myosin VI head, motor domain, U50 subdomain"/>
    <property type="match status" value="1"/>
</dbReference>
<reference evidence="15 17" key="1">
    <citation type="submission" date="2008-03" db="EMBL/GenBank/DDBJ databases">
        <title>Annotation of Ixodes scapularis.</title>
        <authorList>
            <consortium name="Ixodes scapularis Genome Project Consortium"/>
            <person name="Caler E."/>
            <person name="Hannick L.I."/>
            <person name="Bidwell S."/>
            <person name="Joardar V."/>
            <person name="Thiagarajan M."/>
            <person name="Amedeo P."/>
            <person name="Galinsky K.J."/>
            <person name="Schobel S."/>
            <person name="Inman J."/>
            <person name="Hostetler J."/>
            <person name="Miller J."/>
            <person name="Hammond M."/>
            <person name="Megy K."/>
            <person name="Lawson D."/>
            <person name="Kodira C."/>
            <person name="Sutton G."/>
            <person name="Meyer J."/>
            <person name="Hill C.A."/>
            <person name="Birren B."/>
            <person name="Nene V."/>
            <person name="Collins F."/>
            <person name="Alarcon-Chaidez F."/>
            <person name="Wikel S."/>
            <person name="Strausberg R."/>
        </authorList>
    </citation>
    <scope>NUCLEOTIDE SEQUENCE [LARGE SCALE GENOMIC DNA]</scope>
    <source>
        <strain evidence="17">Wikel</strain>
        <strain evidence="15">Wikel colony</strain>
    </source>
</reference>
<evidence type="ECO:0000256" key="7">
    <source>
        <dbReference type="ARBA" id="ARBA00023175"/>
    </source>
</evidence>
<dbReference type="EMBL" id="ABJB010876197">
    <property type="status" value="NOT_ANNOTATED_CDS"/>
    <property type="molecule type" value="Genomic_DNA"/>
</dbReference>
<proteinExistence type="evidence at protein level"/>
<dbReference type="VEuPathDB" id="VectorBase:ISCW012705"/>
<evidence type="ECO:0000256" key="11">
    <source>
        <dbReference type="SAM" id="MobiDB-lite"/>
    </source>
</evidence>
<dbReference type="Pfam" id="PF06017">
    <property type="entry name" value="Myosin_TH1"/>
    <property type="match status" value="1"/>
</dbReference>
<dbReference type="EMBL" id="ABJB011090070">
    <property type="status" value="NOT_ANNOTATED_CDS"/>
    <property type="molecule type" value="Genomic_DNA"/>
</dbReference>
<dbReference type="GO" id="GO:0007015">
    <property type="term" value="P:actin filament organization"/>
    <property type="evidence" value="ECO:0000318"/>
    <property type="project" value="GO_Central"/>
</dbReference>
<dbReference type="GO" id="GO:0005516">
    <property type="term" value="F:calmodulin binding"/>
    <property type="evidence" value="ECO:0007669"/>
    <property type="project" value="UniProtKB-KW"/>
</dbReference>
<dbReference type="InterPro" id="IPR001452">
    <property type="entry name" value="SH3_domain"/>
</dbReference>
<feature type="region of interest" description="Disordered" evidence="11">
    <location>
        <begin position="903"/>
        <end position="973"/>
    </location>
</feature>
<dbReference type="AlphaFoldDB" id="B7QF00"/>
<dbReference type="Gene3D" id="3.40.850.10">
    <property type="entry name" value="Kinesin motor domain"/>
    <property type="match status" value="1"/>
</dbReference>
<evidence type="ECO:0000256" key="3">
    <source>
        <dbReference type="ARBA" id="ARBA00022741"/>
    </source>
</evidence>
<dbReference type="EMBL" id="ABJB010400407">
    <property type="status" value="NOT_ANNOTATED_CDS"/>
    <property type="molecule type" value="Genomic_DNA"/>
</dbReference>
<dbReference type="EMBL" id="ABJB010159612">
    <property type="status" value="NOT_ANNOTATED_CDS"/>
    <property type="molecule type" value="Genomic_DNA"/>
</dbReference>
<feature type="binding site" evidence="10">
    <location>
        <begin position="18"/>
        <end position="25"/>
    </location>
    <ligand>
        <name>ATP</name>
        <dbReference type="ChEBI" id="CHEBI:30616"/>
    </ligand>
</feature>
<comment type="similarity">
    <text evidence="1 10">Belongs to the TRAFAC class myosin-kinesin ATPase superfamily. Myosin family.</text>
</comment>
<evidence type="ECO:0000256" key="6">
    <source>
        <dbReference type="ARBA" id="ARBA00023123"/>
    </source>
</evidence>
<dbReference type="EMBL" id="ABJB010560614">
    <property type="status" value="NOT_ANNOTATED_CDS"/>
    <property type="molecule type" value="Genomic_DNA"/>
</dbReference>
<evidence type="ECO:0000259" key="12">
    <source>
        <dbReference type="PROSITE" id="PS50002"/>
    </source>
</evidence>
<dbReference type="SUPFAM" id="SSF52540">
    <property type="entry name" value="P-loop containing nucleoside triphosphate hydrolases"/>
    <property type="match status" value="1"/>
</dbReference>
<dbReference type="InterPro" id="IPR010926">
    <property type="entry name" value="Myosin_TH1"/>
</dbReference>
<dbReference type="FunFam" id="2.30.30.40:FF:000072">
    <property type="entry name" value="Unconventional Myosin IB"/>
    <property type="match status" value="1"/>
</dbReference>
<dbReference type="GO" id="GO:0000146">
    <property type="term" value="F:microfilament motor activity"/>
    <property type="evidence" value="ECO:0000318"/>
    <property type="project" value="GO_Central"/>
</dbReference>
<dbReference type="OrthoDB" id="6108017at2759"/>
<dbReference type="SUPFAM" id="SSF50044">
    <property type="entry name" value="SH3-domain"/>
    <property type="match status" value="1"/>
</dbReference>
<dbReference type="VEuPathDB" id="VectorBase:ISCI012705"/>
<dbReference type="EMBL" id="ABJB010665167">
    <property type="status" value="NOT_ANNOTATED_CDS"/>
    <property type="molecule type" value="Genomic_DNA"/>
</dbReference>
<dbReference type="PROSITE" id="PS51757">
    <property type="entry name" value="TH1"/>
    <property type="match status" value="1"/>
</dbReference>
<gene>
    <name evidence="15" type="ORF">IscW_ISCW012705</name>
</gene>
<evidence type="ECO:0000256" key="4">
    <source>
        <dbReference type="ARBA" id="ARBA00022840"/>
    </source>
</evidence>
<dbReference type="CDD" id="cd11827">
    <property type="entry name" value="SH3_MyoIe_If_like"/>
    <property type="match status" value="1"/>
</dbReference>
<feature type="compositionally biased region" description="Polar residues" evidence="11">
    <location>
        <begin position="911"/>
        <end position="928"/>
    </location>
</feature>